<dbReference type="STRING" id="458817.Shal_0183"/>
<accession>B0TN47</accession>
<protein>
    <submittedName>
        <fullName evidence="1">Ribonucleotide reductase, alpha subunit</fullName>
    </submittedName>
</protein>
<proteinExistence type="predicted"/>
<dbReference type="AlphaFoldDB" id="B0TN47"/>
<keyword evidence="2" id="KW-1185">Reference proteome</keyword>
<evidence type="ECO:0000313" key="1">
    <source>
        <dbReference type="EMBL" id="ABZ74759.1"/>
    </source>
</evidence>
<dbReference type="Proteomes" id="UP000001317">
    <property type="component" value="Chromosome"/>
</dbReference>
<dbReference type="EMBL" id="CP000931">
    <property type="protein sequence ID" value="ABZ74759.1"/>
    <property type="molecule type" value="Genomic_DNA"/>
</dbReference>
<reference evidence="1" key="1">
    <citation type="submission" date="2008-01" db="EMBL/GenBank/DDBJ databases">
        <title>Complete sequence of Shewanella halifaxensis HAW-EB4.</title>
        <authorList>
            <consortium name="US DOE Joint Genome Institute"/>
            <person name="Copeland A."/>
            <person name="Lucas S."/>
            <person name="Lapidus A."/>
            <person name="Glavina del Rio T."/>
            <person name="Dalin E."/>
            <person name="Tice H."/>
            <person name="Bruce D."/>
            <person name="Goodwin L."/>
            <person name="Pitluck S."/>
            <person name="Sims D."/>
            <person name="Brettin T."/>
            <person name="Detter J.C."/>
            <person name="Han C."/>
            <person name="Kuske C.R."/>
            <person name="Schmutz J."/>
            <person name="Larimer F."/>
            <person name="Land M."/>
            <person name="Hauser L."/>
            <person name="Kyrpides N."/>
            <person name="Kim E."/>
            <person name="Zhao J.-S."/>
            <person name="Richardson P."/>
        </authorList>
    </citation>
    <scope>NUCLEOTIDE SEQUENCE [LARGE SCALE GENOMIC DNA]</scope>
    <source>
        <strain evidence="1">HAW-EB4</strain>
    </source>
</reference>
<dbReference type="HOGENOM" id="CLU_133267_0_0_6"/>
<gene>
    <name evidence="1" type="ordered locus">Shal_0183</name>
</gene>
<dbReference type="eggNOG" id="ENOG5032S32">
    <property type="taxonomic scope" value="Bacteria"/>
</dbReference>
<dbReference type="KEGG" id="shl:Shal_0183"/>
<sequence>MSKNTMIANFDELLKMTKNQSNPQRLLLLFANAESVNPKKSKKHQKGTISPVMCVDKLPEEIASFSDLVEEADNINKTWNFIFIASLSGEEGQAPSSNDAEQFLNKMANDVETGNGVGRYVVFDRKESPIEIESNI</sequence>
<organism evidence="1 2">
    <name type="scientific">Shewanella halifaxensis (strain HAW-EB4)</name>
    <dbReference type="NCBI Taxonomy" id="458817"/>
    <lineage>
        <taxon>Bacteria</taxon>
        <taxon>Pseudomonadati</taxon>
        <taxon>Pseudomonadota</taxon>
        <taxon>Gammaproteobacteria</taxon>
        <taxon>Alteromonadales</taxon>
        <taxon>Shewanellaceae</taxon>
        <taxon>Shewanella</taxon>
    </lineage>
</organism>
<name>B0TN47_SHEHH</name>
<evidence type="ECO:0000313" key="2">
    <source>
        <dbReference type="Proteomes" id="UP000001317"/>
    </source>
</evidence>